<dbReference type="PANTHER" id="PTHR46499">
    <property type="entry name" value="QUEUINE TRNA-RIBOSYLTRANSFERASE"/>
    <property type="match status" value="1"/>
</dbReference>
<feature type="binding site" evidence="4">
    <location>
        <position position="345"/>
    </location>
    <ligand>
        <name>Zn(2+)</name>
        <dbReference type="ChEBI" id="CHEBI:29105"/>
    </ligand>
</feature>
<feature type="binding site" evidence="4">
    <location>
        <position position="257"/>
    </location>
    <ligand>
        <name>substrate</name>
    </ligand>
</feature>
<comment type="caution">
    <text evidence="6">The sequence shown here is derived from an EMBL/GenBank/DDBJ whole genome shotgun (WGS) entry which is preliminary data.</text>
</comment>
<feature type="binding site" evidence="4">
    <location>
        <position position="230"/>
    </location>
    <ligand>
        <name>substrate</name>
    </ligand>
</feature>
<evidence type="ECO:0000259" key="5">
    <source>
        <dbReference type="Pfam" id="PF01702"/>
    </source>
</evidence>
<keyword evidence="2 4" id="KW-0808">Transferase</keyword>
<dbReference type="AlphaFoldDB" id="A0A0G0Z0R7"/>
<dbReference type="InterPro" id="IPR004803">
    <property type="entry name" value="TGT"/>
</dbReference>
<accession>A0A0G0Z0R7</accession>
<dbReference type="Gene3D" id="3.20.20.105">
    <property type="entry name" value="Queuine tRNA-ribosyltransferase-like"/>
    <property type="match status" value="1"/>
</dbReference>
<dbReference type="Pfam" id="PF01702">
    <property type="entry name" value="TGT"/>
    <property type="match status" value="2"/>
</dbReference>
<feature type="binding site" evidence="4">
    <location>
        <position position="188"/>
    </location>
    <ligand>
        <name>substrate</name>
    </ligand>
</feature>
<dbReference type="GO" id="GO:0008616">
    <property type="term" value="P:tRNA queuosine(34) biosynthetic process"/>
    <property type="evidence" value="ECO:0007669"/>
    <property type="project" value="UniProtKB-UniRule"/>
</dbReference>
<organism evidence="6 7">
    <name type="scientific">candidate division CPR1 bacterium GW2011_GWA2_42_17</name>
    <dbReference type="NCBI Taxonomy" id="1618341"/>
    <lineage>
        <taxon>Bacteria</taxon>
        <taxon>candidate division CPR1</taxon>
    </lineage>
</organism>
<dbReference type="SUPFAM" id="SSF51713">
    <property type="entry name" value="tRNA-guanine transglycosylase"/>
    <property type="match status" value="1"/>
</dbReference>
<dbReference type="HAMAP" id="MF_00168">
    <property type="entry name" value="Q_tRNA_Tgt"/>
    <property type="match status" value="1"/>
</dbReference>
<feature type="domain" description="tRNA-guanine(15) transglycosylase-like" evidence="5">
    <location>
        <begin position="16"/>
        <end position="104"/>
    </location>
</feature>
<sequence>MNKFNFKIEYSNKKSLARAGVIETPHGHIKTPAFVPVGTAATVKALSPRDLDEIGASVIFANTYHLYLRPGEKTVKKMGGLHKFMNWHGSIMTDSGGFQVFSLGLGLEHGVGKIANIFPSEEFSGRKNRDKAKKESPQKITPEPKLVKITDEGAFFTSHLDGSEHFLNPKKSIQIQEDLGADIILTFDECTSPLSDKKYTRRAMERTHRWAKESLDAKTRDDQALYGIVQGGAFKDLREKSAKIISSLPFDGFAIGGSLGKSRLDMFKVVEWTIKNFKEKNKPRHLLGIGDPAGILENVQRGCDTFDCVGPTRIARNGELMTERENVNIFNAKYKENKNPIEKICSCYTCKNFSLAYMHHLFKSREILGAQLATIHNLSFMMRFMKNIREAIKGGRFAKFKKGFLEKYK</sequence>
<dbReference type="GO" id="GO:0046872">
    <property type="term" value="F:metal ion binding"/>
    <property type="evidence" value="ECO:0007669"/>
    <property type="project" value="UniProtKB-KW"/>
</dbReference>
<keyword evidence="4" id="KW-0862">Zinc</keyword>
<feature type="domain" description="tRNA-guanine(15) transglycosylase-like" evidence="5">
    <location>
        <begin position="145"/>
        <end position="408"/>
    </location>
</feature>
<evidence type="ECO:0000313" key="7">
    <source>
        <dbReference type="Proteomes" id="UP000034875"/>
    </source>
</evidence>
<evidence type="ECO:0000256" key="1">
    <source>
        <dbReference type="ARBA" id="ARBA00022676"/>
    </source>
</evidence>
<dbReference type="Proteomes" id="UP000034875">
    <property type="component" value="Unassembled WGS sequence"/>
</dbReference>
<gene>
    <name evidence="4" type="primary">tgt</name>
    <name evidence="6" type="ORF">UV05_C0046G0002</name>
</gene>
<protein>
    <recommendedName>
        <fullName evidence="4">Queuine tRNA-ribosyltransferase</fullName>
        <ecNumber evidence="4">2.4.2.29</ecNumber>
    </recommendedName>
    <alternativeName>
        <fullName evidence="4">Guanine insertion enzyme</fullName>
    </alternativeName>
    <alternativeName>
        <fullName evidence="4">tRNA-guanine transglycosylase</fullName>
    </alternativeName>
</protein>
<feature type="binding site" evidence="4">
    <location>
        <position position="347"/>
    </location>
    <ligand>
        <name>Zn(2+)</name>
        <dbReference type="ChEBI" id="CHEBI:29105"/>
    </ligand>
</feature>
<comment type="pathway">
    <text evidence="4">tRNA modification; tRNA-queuosine biosynthesis.</text>
</comment>
<dbReference type="InterPro" id="IPR036511">
    <property type="entry name" value="TGT-like_sf"/>
</dbReference>
<dbReference type="EMBL" id="LCCZ01000046">
    <property type="protein sequence ID" value="KKS42354.1"/>
    <property type="molecule type" value="Genomic_DNA"/>
</dbReference>
<keyword evidence="3 4" id="KW-0819">tRNA processing</keyword>
<dbReference type="PANTHER" id="PTHR46499:SF1">
    <property type="entry name" value="QUEUINE TRNA-RIBOSYLTRANSFERASE"/>
    <property type="match status" value="1"/>
</dbReference>
<feature type="active site" description="Nucleophile" evidence="4">
    <location>
        <position position="307"/>
    </location>
</feature>
<comment type="function">
    <text evidence="4">Catalyzes the base-exchange of a guanine (G) residue with the queuine precursor 7-aminomethyl-7-deazaguanine (PreQ1) at position 34 (anticodon wobble position) in tRNAs with GU(N) anticodons (tRNA-Asp, -Asn, -His and -Tyr). Catalysis occurs through a double-displacement mechanism. The nucleophile active site attacks the C1' of nucleotide 34 to detach the guanine base from the RNA, forming a covalent enzyme-RNA intermediate. The proton acceptor active site deprotonates the incoming PreQ1, allowing a nucleophilic attack on the C1' of the ribose to form the product. After dissociation, two additional enzymatic reactions on the tRNA convert PreQ1 to queuine (Q), resulting in the hypermodified nucleoside queuosine (7-(((4,5-cis-dihydroxy-2-cyclopenten-1-yl)amino)methyl)-7-deazaguanosine).</text>
</comment>
<proteinExistence type="inferred from homology"/>
<keyword evidence="4" id="KW-0671">Queuosine biosynthesis</keyword>
<name>A0A0G0Z0R7_9BACT</name>
<feature type="region of interest" description="RNA binding; important for wobble base 34 recognition" evidence="4">
    <location>
        <begin position="312"/>
        <end position="316"/>
    </location>
</feature>
<evidence type="ECO:0000256" key="3">
    <source>
        <dbReference type="ARBA" id="ARBA00022694"/>
    </source>
</evidence>
<feature type="binding site" evidence="4">
    <location>
        <position position="350"/>
    </location>
    <ligand>
        <name>Zn(2+)</name>
        <dbReference type="ChEBI" id="CHEBI:29105"/>
    </ligand>
</feature>
<dbReference type="InterPro" id="IPR002616">
    <property type="entry name" value="tRNA_ribo_trans-like"/>
</dbReference>
<feature type="binding site" evidence="4">
    <location>
        <position position="376"/>
    </location>
    <ligand>
        <name>Zn(2+)</name>
        <dbReference type="ChEBI" id="CHEBI:29105"/>
    </ligand>
</feature>
<keyword evidence="1 4" id="KW-0328">Glycosyltransferase</keyword>
<evidence type="ECO:0000256" key="2">
    <source>
        <dbReference type="ARBA" id="ARBA00022679"/>
    </source>
</evidence>
<dbReference type="GO" id="GO:0008479">
    <property type="term" value="F:tRNA-guanosine(34) queuine transglycosylase activity"/>
    <property type="evidence" value="ECO:0007669"/>
    <property type="project" value="UniProtKB-UniRule"/>
</dbReference>
<feature type="binding site" evidence="4">
    <location>
        <begin position="94"/>
        <end position="98"/>
    </location>
    <ligand>
        <name>substrate</name>
    </ligand>
</feature>
<comment type="catalytic activity">
    <reaction evidence="4">
        <text>7-aminomethyl-7-carbaguanine + guanosine(34) in tRNA = 7-aminomethyl-7-carbaguanosine(34) in tRNA + guanine</text>
        <dbReference type="Rhea" id="RHEA:24104"/>
        <dbReference type="Rhea" id="RHEA-COMP:10341"/>
        <dbReference type="Rhea" id="RHEA-COMP:10342"/>
        <dbReference type="ChEBI" id="CHEBI:16235"/>
        <dbReference type="ChEBI" id="CHEBI:58703"/>
        <dbReference type="ChEBI" id="CHEBI:74269"/>
        <dbReference type="ChEBI" id="CHEBI:82833"/>
        <dbReference type="EC" id="2.4.2.29"/>
    </reaction>
</comment>
<comment type="subunit">
    <text evidence="4">Homodimer. Within each dimer, one monomer is responsible for RNA recognition and catalysis, while the other monomer binds to the replacement base PreQ1.</text>
</comment>
<dbReference type="InterPro" id="IPR050076">
    <property type="entry name" value="ArchSynthase1/Queuine_TRR"/>
</dbReference>
<evidence type="ECO:0000313" key="6">
    <source>
        <dbReference type="EMBL" id="KKS42354.1"/>
    </source>
</evidence>
<evidence type="ECO:0000256" key="4">
    <source>
        <dbReference type="HAMAP-Rule" id="MF_00168"/>
    </source>
</evidence>
<dbReference type="GO" id="GO:0005829">
    <property type="term" value="C:cytosol"/>
    <property type="evidence" value="ECO:0007669"/>
    <property type="project" value="TreeGrafter"/>
</dbReference>
<comment type="cofactor">
    <cofactor evidence="4">
        <name>Zn(2+)</name>
        <dbReference type="ChEBI" id="CHEBI:29105"/>
    </cofactor>
    <text evidence="4">Binds 1 zinc ion per subunit.</text>
</comment>
<dbReference type="EC" id="2.4.2.29" evidence="4"/>
<feature type="active site" description="Proton acceptor" evidence="4">
    <location>
        <position position="94"/>
    </location>
</feature>
<keyword evidence="4" id="KW-0479">Metal-binding</keyword>
<feature type="region of interest" description="RNA binding" evidence="4">
    <location>
        <begin position="288"/>
        <end position="294"/>
    </location>
</feature>
<reference evidence="6 7" key="1">
    <citation type="journal article" date="2015" name="Nature">
        <title>rRNA introns, odd ribosomes, and small enigmatic genomes across a large radiation of phyla.</title>
        <authorList>
            <person name="Brown C.T."/>
            <person name="Hug L.A."/>
            <person name="Thomas B.C."/>
            <person name="Sharon I."/>
            <person name="Castelle C.J."/>
            <person name="Singh A."/>
            <person name="Wilkins M.J."/>
            <person name="Williams K.H."/>
            <person name="Banfield J.F."/>
        </authorList>
    </citation>
    <scope>NUCLEOTIDE SEQUENCE [LARGE SCALE GENOMIC DNA]</scope>
</reference>
<dbReference type="PATRIC" id="fig|1618341.3.peg.630"/>
<dbReference type="UniPathway" id="UPA00392"/>
<dbReference type="NCBIfam" id="TIGR00449">
    <property type="entry name" value="tgt_general"/>
    <property type="match status" value="1"/>
</dbReference>
<comment type="similarity">
    <text evidence="4">Belongs to the queuine tRNA-ribosyltransferase family.</text>
</comment>
<dbReference type="NCBIfam" id="TIGR00430">
    <property type="entry name" value="Q_tRNA_tgt"/>
    <property type="match status" value="1"/>
</dbReference>